<dbReference type="RefSeq" id="WP_206645756.1">
    <property type="nucleotide sequence ID" value="NZ_CP071247.1"/>
</dbReference>
<dbReference type="EMBL" id="CP071247">
    <property type="protein sequence ID" value="QSP96530.1"/>
    <property type="molecule type" value="Genomic_DNA"/>
</dbReference>
<reference evidence="1 2" key="1">
    <citation type="submission" date="2021-03" db="EMBL/GenBank/DDBJ databases">
        <title>Genome sequencing of Marinobacter sp. LPB0319.</title>
        <authorList>
            <person name="Kim J."/>
        </authorList>
    </citation>
    <scope>NUCLEOTIDE SEQUENCE [LARGE SCALE GENOMIC DNA]</scope>
    <source>
        <strain evidence="1 2">LPB0319</strain>
    </source>
</reference>
<organism evidence="1 2">
    <name type="scientific">Marinobacter salinisoli</name>
    <dbReference type="NCBI Taxonomy" id="2769486"/>
    <lineage>
        <taxon>Bacteria</taxon>
        <taxon>Pseudomonadati</taxon>
        <taxon>Pseudomonadota</taxon>
        <taxon>Gammaproteobacteria</taxon>
        <taxon>Pseudomonadales</taxon>
        <taxon>Marinobacteraceae</taxon>
        <taxon>Marinobacter</taxon>
    </lineage>
</organism>
<gene>
    <name evidence="1" type="ORF">LPB19_09730</name>
</gene>
<protein>
    <recommendedName>
        <fullName evidence="3">DUF3080 domain-containing protein</fullName>
    </recommendedName>
</protein>
<sequence>MFRRLVVLFLIVLAVAGCDSEGEGEVNLGAHQSGAGLDVDALELSIDLEANQMDWIGAQIFQNECAGQLKCLVHWNEGERFPSLGIGHFIWYPEGVDERFVESFPALIQYMKQRQASVPDWLRRLEEFDAPWPTREAFMAAQDSPEVAELREFLAGTQGLQAEFIVARADQSLAAVVASAPESQRRSVMARLKALAATPGGLYAVIDYVNFKGEGLSPDEQYKGQRWGLLQVLLAMEEQNQSLPALVQFRDAADQVLTRRAENAPKSIEKERWLTGWRKRLMTYREPSKMF</sequence>
<dbReference type="PROSITE" id="PS51257">
    <property type="entry name" value="PROKAR_LIPOPROTEIN"/>
    <property type="match status" value="1"/>
</dbReference>
<keyword evidence="2" id="KW-1185">Reference proteome</keyword>
<evidence type="ECO:0008006" key="3">
    <source>
        <dbReference type="Google" id="ProtNLM"/>
    </source>
</evidence>
<evidence type="ECO:0000313" key="2">
    <source>
        <dbReference type="Proteomes" id="UP000663555"/>
    </source>
</evidence>
<dbReference type="Proteomes" id="UP000663555">
    <property type="component" value="Chromosome"/>
</dbReference>
<evidence type="ECO:0000313" key="1">
    <source>
        <dbReference type="EMBL" id="QSP96530.1"/>
    </source>
</evidence>
<proteinExistence type="predicted"/>
<name>A0ABX7MYL3_9GAMM</name>
<accession>A0ABX7MYL3</accession>